<sequence>MTNYSVHEPPFDGTTDDDWSAPQEHDFDTDDLSEIADHFVLSASGFDSPERYNDLKLPVVSPAGELNENALQTAYSGGHSVESIEGIDEETKSKAKDVLESLASEFGGLDLSD</sequence>
<feature type="region of interest" description="Disordered" evidence="1">
    <location>
        <begin position="1"/>
        <end position="26"/>
    </location>
</feature>
<dbReference type="Proteomes" id="UP001501729">
    <property type="component" value="Unassembled WGS sequence"/>
</dbReference>
<evidence type="ECO:0000313" key="2">
    <source>
        <dbReference type="EMBL" id="GAA5046929.1"/>
    </source>
</evidence>
<dbReference type="RefSeq" id="WP_227776458.1">
    <property type="nucleotide sequence ID" value="NZ_BAABKX010000001.1"/>
</dbReference>
<protein>
    <submittedName>
        <fullName evidence="2">Uncharacterized protein</fullName>
    </submittedName>
</protein>
<reference evidence="2 3" key="1">
    <citation type="journal article" date="2019" name="Int. J. Syst. Evol. Microbiol.">
        <title>The Global Catalogue of Microorganisms (GCM) 10K type strain sequencing project: providing services to taxonomists for standard genome sequencing and annotation.</title>
        <authorList>
            <consortium name="The Broad Institute Genomics Platform"/>
            <consortium name="The Broad Institute Genome Sequencing Center for Infectious Disease"/>
            <person name="Wu L."/>
            <person name="Ma J."/>
        </authorList>
    </citation>
    <scope>NUCLEOTIDE SEQUENCE [LARGE SCALE GENOMIC DNA]</scope>
    <source>
        <strain evidence="2 3">JCM 17504</strain>
    </source>
</reference>
<proteinExistence type="predicted"/>
<dbReference type="GeneID" id="68612278"/>
<accession>A0AAV3UFT0</accession>
<keyword evidence="3" id="KW-1185">Reference proteome</keyword>
<gene>
    <name evidence="2" type="ORF">GCM10025751_16830</name>
</gene>
<evidence type="ECO:0000256" key="1">
    <source>
        <dbReference type="SAM" id="MobiDB-lite"/>
    </source>
</evidence>
<dbReference type="AlphaFoldDB" id="A0AAV3UFT0"/>
<comment type="caution">
    <text evidence="2">The sequence shown here is derived from an EMBL/GenBank/DDBJ whole genome shotgun (WGS) entry which is preliminary data.</text>
</comment>
<organism evidence="2 3">
    <name type="scientific">Haladaptatus pallidirubidus</name>
    <dbReference type="NCBI Taxonomy" id="1008152"/>
    <lineage>
        <taxon>Archaea</taxon>
        <taxon>Methanobacteriati</taxon>
        <taxon>Methanobacteriota</taxon>
        <taxon>Stenosarchaea group</taxon>
        <taxon>Halobacteria</taxon>
        <taxon>Halobacteriales</taxon>
        <taxon>Haladaptataceae</taxon>
        <taxon>Haladaptatus</taxon>
    </lineage>
</organism>
<name>A0AAV3UFT0_9EURY</name>
<evidence type="ECO:0000313" key="3">
    <source>
        <dbReference type="Proteomes" id="UP001501729"/>
    </source>
</evidence>
<dbReference type="EMBL" id="BAABKX010000001">
    <property type="protein sequence ID" value="GAA5046929.1"/>
    <property type="molecule type" value="Genomic_DNA"/>
</dbReference>